<sequence length="146" mass="16157">MQWRRLGVFPSLDPVFTQRTGVAATYFCSSSSVSTSDPTTATAVVTFGEAFYSSCIWLRVHQQPSTAAGPRASADRRLVTTSPVLSYTTPDQVTTYASTNDESDMDALPKWSSSRVPMLLLPLEDCRAERPVRGQLAVRELEVRHR</sequence>
<dbReference type="Proteomes" id="UP000324897">
    <property type="component" value="Chromosome 1"/>
</dbReference>
<protein>
    <submittedName>
        <fullName evidence="1">Uncharacterized protein</fullName>
    </submittedName>
</protein>
<name>A0A5J9UYY6_9POAL</name>
<evidence type="ECO:0000313" key="1">
    <source>
        <dbReference type="EMBL" id="TVU28825.1"/>
    </source>
</evidence>
<organism evidence="1 2">
    <name type="scientific">Eragrostis curvula</name>
    <name type="common">weeping love grass</name>
    <dbReference type="NCBI Taxonomy" id="38414"/>
    <lineage>
        <taxon>Eukaryota</taxon>
        <taxon>Viridiplantae</taxon>
        <taxon>Streptophyta</taxon>
        <taxon>Embryophyta</taxon>
        <taxon>Tracheophyta</taxon>
        <taxon>Spermatophyta</taxon>
        <taxon>Magnoliopsida</taxon>
        <taxon>Liliopsida</taxon>
        <taxon>Poales</taxon>
        <taxon>Poaceae</taxon>
        <taxon>PACMAD clade</taxon>
        <taxon>Chloridoideae</taxon>
        <taxon>Eragrostideae</taxon>
        <taxon>Eragrostidinae</taxon>
        <taxon>Eragrostis</taxon>
    </lineage>
</organism>
<gene>
    <name evidence="1" type="ORF">EJB05_20360</name>
</gene>
<dbReference type="AlphaFoldDB" id="A0A5J9UYY6"/>
<comment type="caution">
    <text evidence="1">The sequence shown here is derived from an EMBL/GenBank/DDBJ whole genome shotgun (WGS) entry which is preliminary data.</text>
</comment>
<dbReference type="EMBL" id="RWGY01000011">
    <property type="protein sequence ID" value="TVU28825.1"/>
    <property type="molecule type" value="Genomic_DNA"/>
</dbReference>
<keyword evidence="2" id="KW-1185">Reference proteome</keyword>
<proteinExistence type="predicted"/>
<evidence type="ECO:0000313" key="2">
    <source>
        <dbReference type="Proteomes" id="UP000324897"/>
    </source>
</evidence>
<accession>A0A5J9UYY6</accession>
<reference evidence="1 2" key="1">
    <citation type="journal article" date="2019" name="Sci. Rep.">
        <title>A high-quality genome of Eragrostis curvula grass provides insights into Poaceae evolution and supports new strategies to enhance forage quality.</title>
        <authorList>
            <person name="Carballo J."/>
            <person name="Santos B.A.C.M."/>
            <person name="Zappacosta D."/>
            <person name="Garbus I."/>
            <person name="Selva J.P."/>
            <person name="Gallo C.A."/>
            <person name="Diaz A."/>
            <person name="Albertini E."/>
            <person name="Caccamo M."/>
            <person name="Echenique V."/>
        </authorList>
    </citation>
    <scope>NUCLEOTIDE SEQUENCE [LARGE SCALE GENOMIC DNA]</scope>
    <source>
        <strain evidence="2">cv. Victoria</strain>
        <tissue evidence="1">Leaf</tissue>
    </source>
</reference>
<dbReference type="Gramene" id="TVU28825">
    <property type="protein sequence ID" value="TVU28825"/>
    <property type="gene ID" value="EJB05_20360"/>
</dbReference>